<reference evidence="2 3" key="1">
    <citation type="submission" date="2024-04" db="EMBL/GenBank/DDBJ databases">
        <title>Genome assembly C_amara_ONT_v2.</title>
        <authorList>
            <person name="Yant L."/>
            <person name="Moore C."/>
            <person name="Slenker M."/>
        </authorList>
    </citation>
    <scope>NUCLEOTIDE SEQUENCE [LARGE SCALE GENOMIC DNA]</scope>
    <source>
        <tissue evidence="2">Leaf</tissue>
    </source>
</reference>
<evidence type="ECO:0000313" key="3">
    <source>
        <dbReference type="Proteomes" id="UP001558713"/>
    </source>
</evidence>
<dbReference type="EMBL" id="JBANAX010000584">
    <property type="protein sequence ID" value="KAL1201702.1"/>
    <property type="molecule type" value="Genomic_DNA"/>
</dbReference>
<feature type="domain" description="Reverse transcriptase zinc-binding" evidence="1">
    <location>
        <begin position="73"/>
        <end position="120"/>
    </location>
</feature>
<evidence type="ECO:0000313" key="2">
    <source>
        <dbReference type="EMBL" id="KAL1201702.1"/>
    </source>
</evidence>
<gene>
    <name evidence="2" type="ORF">V5N11_006243</name>
</gene>
<dbReference type="Pfam" id="PF13966">
    <property type="entry name" value="zf-RVT"/>
    <property type="match status" value="1"/>
</dbReference>
<keyword evidence="3" id="KW-1185">Reference proteome</keyword>
<dbReference type="Proteomes" id="UP001558713">
    <property type="component" value="Unassembled WGS sequence"/>
</dbReference>
<sequence>MMEPTTQLCKRWDENKLRVLLSPADVAIVRKMYIPQSPCNDEWIWHYTKDGSYSVKSGYWLSTHLPDQDSPTVQPPAGNPTMKARVWKTTIPPKLKHFLWRVLSRALGTTTELCRREYQLIQRVSVAAQLPKL</sequence>
<accession>A0ABD1A4H6</accession>
<protein>
    <recommendedName>
        <fullName evidence="1">Reverse transcriptase zinc-binding domain-containing protein</fullName>
    </recommendedName>
</protein>
<dbReference type="InterPro" id="IPR026960">
    <property type="entry name" value="RVT-Znf"/>
</dbReference>
<proteinExistence type="predicted"/>
<comment type="caution">
    <text evidence="2">The sequence shown here is derived from an EMBL/GenBank/DDBJ whole genome shotgun (WGS) entry which is preliminary data.</text>
</comment>
<dbReference type="AlphaFoldDB" id="A0ABD1A4H6"/>
<organism evidence="2 3">
    <name type="scientific">Cardamine amara subsp. amara</name>
    <dbReference type="NCBI Taxonomy" id="228776"/>
    <lineage>
        <taxon>Eukaryota</taxon>
        <taxon>Viridiplantae</taxon>
        <taxon>Streptophyta</taxon>
        <taxon>Embryophyta</taxon>
        <taxon>Tracheophyta</taxon>
        <taxon>Spermatophyta</taxon>
        <taxon>Magnoliopsida</taxon>
        <taxon>eudicotyledons</taxon>
        <taxon>Gunneridae</taxon>
        <taxon>Pentapetalae</taxon>
        <taxon>rosids</taxon>
        <taxon>malvids</taxon>
        <taxon>Brassicales</taxon>
        <taxon>Brassicaceae</taxon>
        <taxon>Cardamineae</taxon>
        <taxon>Cardamine</taxon>
    </lineage>
</organism>
<name>A0ABD1A4H6_CARAN</name>
<evidence type="ECO:0000259" key="1">
    <source>
        <dbReference type="Pfam" id="PF13966"/>
    </source>
</evidence>